<evidence type="ECO:0000313" key="11">
    <source>
        <dbReference type="Proteomes" id="UP000248606"/>
    </source>
</evidence>
<evidence type="ECO:0000256" key="4">
    <source>
        <dbReference type="ARBA" id="ARBA00022741"/>
    </source>
</evidence>
<keyword evidence="5 7" id="KW-0067">ATP-binding</keyword>
<evidence type="ECO:0000256" key="7">
    <source>
        <dbReference type="HAMAP-Rule" id="MF_01161"/>
    </source>
</evidence>
<protein>
    <recommendedName>
        <fullName evidence="7">tRNA(Ile)-lysidine synthase</fullName>
        <ecNumber evidence="7">6.3.4.19</ecNumber>
    </recommendedName>
    <alternativeName>
        <fullName evidence="7">tRNA(Ile)-2-lysyl-cytidine synthase</fullName>
    </alternativeName>
    <alternativeName>
        <fullName evidence="7">tRNA(Ile)-lysidine synthetase</fullName>
    </alternativeName>
</protein>
<feature type="binding site" evidence="7">
    <location>
        <begin position="26"/>
        <end position="31"/>
    </location>
    <ligand>
        <name>ATP</name>
        <dbReference type="ChEBI" id="CHEBI:30616"/>
    </ligand>
</feature>
<accession>A0A2W5IET7</accession>
<dbReference type="EC" id="6.3.4.19" evidence="7"/>
<evidence type="ECO:0000256" key="6">
    <source>
        <dbReference type="ARBA" id="ARBA00048539"/>
    </source>
</evidence>
<dbReference type="SUPFAM" id="SSF82829">
    <property type="entry name" value="MesJ substrate recognition domain-like"/>
    <property type="match status" value="1"/>
</dbReference>
<keyword evidence="3 7" id="KW-0819">tRNA processing</keyword>
<dbReference type="Pfam" id="PF01171">
    <property type="entry name" value="ATP_bind_3"/>
    <property type="match status" value="1"/>
</dbReference>
<evidence type="ECO:0000313" key="10">
    <source>
        <dbReference type="EMBL" id="PZP88884.1"/>
    </source>
</evidence>
<name>A0A2W5IET7_9ACTN</name>
<feature type="domain" description="tRNA(Ile)-lysidine synthase substrate-binding" evidence="9">
    <location>
        <begin position="243"/>
        <end position="309"/>
    </location>
</feature>
<reference evidence="10 11" key="1">
    <citation type="submission" date="2017-08" db="EMBL/GenBank/DDBJ databases">
        <title>Infants hospitalized years apart are colonized by the same room-sourced microbial strains.</title>
        <authorList>
            <person name="Brooks B."/>
            <person name="Olm M.R."/>
            <person name="Firek B.A."/>
            <person name="Baker R."/>
            <person name="Thomas B.C."/>
            <person name="Morowitz M.J."/>
            <person name="Banfield J.F."/>
        </authorList>
    </citation>
    <scope>NUCLEOTIDE SEQUENCE [LARGE SCALE GENOMIC DNA]</scope>
    <source>
        <strain evidence="10">S2_006_000_R1_57</strain>
    </source>
</reference>
<keyword evidence="1 7" id="KW-0963">Cytoplasm</keyword>
<organism evidence="10 11">
    <name type="scientific">Lawsonella clevelandensis</name>
    <dbReference type="NCBI Taxonomy" id="1528099"/>
    <lineage>
        <taxon>Bacteria</taxon>
        <taxon>Bacillati</taxon>
        <taxon>Actinomycetota</taxon>
        <taxon>Actinomycetes</taxon>
        <taxon>Mycobacteriales</taxon>
        <taxon>Lawsonellaceae</taxon>
        <taxon>Lawsonella</taxon>
    </lineage>
</organism>
<dbReference type="PANTHER" id="PTHR43033:SF1">
    <property type="entry name" value="TRNA(ILE)-LYSIDINE SYNTHASE-RELATED"/>
    <property type="match status" value="1"/>
</dbReference>
<dbReference type="Gene3D" id="1.20.59.20">
    <property type="match status" value="1"/>
</dbReference>
<dbReference type="GO" id="GO:0005737">
    <property type="term" value="C:cytoplasm"/>
    <property type="evidence" value="ECO:0007669"/>
    <property type="project" value="UniProtKB-SubCell"/>
</dbReference>
<evidence type="ECO:0000256" key="1">
    <source>
        <dbReference type="ARBA" id="ARBA00022490"/>
    </source>
</evidence>
<keyword evidence="4 7" id="KW-0547">Nucleotide-binding</keyword>
<gene>
    <name evidence="7 10" type="primary">tilS</name>
    <name evidence="10" type="ORF">DI579_04630</name>
</gene>
<dbReference type="Gene3D" id="3.40.50.620">
    <property type="entry name" value="HUPs"/>
    <property type="match status" value="1"/>
</dbReference>
<evidence type="ECO:0000256" key="5">
    <source>
        <dbReference type="ARBA" id="ARBA00022840"/>
    </source>
</evidence>
<evidence type="ECO:0000259" key="9">
    <source>
        <dbReference type="Pfam" id="PF09179"/>
    </source>
</evidence>
<feature type="domain" description="tRNA(Ile)-lysidine/2-thiocytidine synthase N-terminal" evidence="8">
    <location>
        <begin position="21"/>
        <end position="191"/>
    </location>
</feature>
<proteinExistence type="inferred from homology"/>
<dbReference type="InterPro" id="IPR012795">
    <property type="entry name" value="tRNA_Ile_lys_synt_N"/>
</dbReference>
<dbReference type="Pfam" id="PF09179">
    <property type="entry name" value="TilS"/>
    <property type="match status" value="1"/>
</dbReference>
<evidence type="ECO:0000256" key="2">
    <source>
        <dbReference type="ARBA" id="ARBA00022598"/>
    </source>
</evidence>
<comment type="similarity">
    <text evidence="7">Belongs to the tRNA(Ile)-lysidine synthase family.</text>
</comment>
<dbReference type="GO" id="GO:0032267">
    <property type="term" value="F:tRNA(Ile)-lysidine synthase activity"/>
    <property type="evidence" value="ECO:0007669"/>
    <property type="project" value="UniProtKB-EC"/>
</dbReference>
<dbReference type="InterPro" id="IPR014729">
    <property type="entry name" value="Rossmann-like_a/b/a_fold"/>
</dbReference>
<comment type="subcellular location">
    <subcellularLocation>
        <location evidence="7">Cytoplasm</location>
    </subcellularLocation>
</comment>
<sequence length="338" mass="36321">MWAVTKAVRAWWEKHGRPAQLCVALSGGADSLALTAGAVRTGAQVTALLVDHQLQEGSGQVAHHAAEQARQLGCVEALVIPIVINDENGLGMEGAAREARYAALDMMRAGRPVLLGHTQDDQAETLLLGLLRGSGPHAIAGMSDWDDPWGRPLLGLRRADTHAACAEHAIDVWNDPQNKDSAFTRVCVRHEVIPLLQEISGGEIVPALARTAQLVREDADELDSQADTILREALQRSDGSGELPLDSLRELPLPTLRRVLRLWLHAHGHTQAGYTHLQEVARLVTDWHGQGPIALPGGDIVKRQDKALYFVPVVPAADSASSALSMGCGHAHGCRHGH</sequence>
<dbReference type="GO" id="GO:0006400">
    <property type="term" value="P:tRNA modification"/>
    <property type="evidence" value="ECO:0007669"/>
    <property type="project" value="UniProtKB-UniRule"/>
</dbReference>
<dbReference type="InterPro" id="IPR015262">
    <property type="entry name" value="tRNA_Ile_lys_synt_subst-bd"/>
</dbReference>
<dbReference type="GO" id="GO:0005524">
    <property type="term" value="F:ATP binding"/>
    <property type="evidence" value="ECO:0007669"/>
    <property type="project" value="UniProtKB-UniRule"/>
</dbReference>
<dbReference type="EMBL" id="QFOZ01000005">
    <property type="protein sequence ID" value="PZP88884.1"/>
    <property type="molecule type" value="Genomic_DNA"/>
</dbReference>
<dbReference type="AlphaFoldDB" id="A0A2W5IET7"/>
<dbReference type="HAMAP" id="MF_01161">
    <property type="entry name" value="tRNA_Ile_lys_synt"/>
    <property type="match status" value="1"/>
</dbReference>
<dbReference type="Proteomes" id="UP000248606">
    <property type="component" value="Unassembled WGS sequence"/>
</dbReference>
<dbReference type="InterPro" id="IPR011063">
    <property type="entry name" value="TilS/TtcA_N"/>
</dbReference>
<dbReference type="PANTHER" id="PTHR43033">
    <property type="entry name" value="TRNA(ILE)-LYSIDINE SYNTHASE-RELATED"/>
    <property type="match status" value="1"/>
</dbReference>
<dbReference type="CDD" id="cd01992">
    <property type="entry name" value="TilS_N"/>
    <property type="match status" value="1"/>
</dbReference>
<dbReference type="SUPFAM" id="SSF52402">
    <property type="entry name" value="Adenine nucleotide alpha hydrolases-like"/>
    <property type="match status" value="1"/>
</dbReference>
<comment type="domain">
    <text evidence="7">The N-terminal region contains the highly conserved SGGXDS motif, predicted to be a P-loop motif involved in ATP binding.</text>
</comment>
<comment type="function">
    <text evidence="7">Ligates lysine onto the cytidine present at position 34 of the AUA codon-specific tRNA(Ile) that contains the anticodon CAU, in an ATP-dependent manner. Cytidine is converted to lysidine, thus changing the amino acid specificity of the tRNA from methionine to isoleucine.</text>
</comment>
<comment type="caution">
    <text evidence="10">The sequence shown here is derived from an EMBL/GenBank/DDBJ whole genome shotgun (WGS) entry which is preliminary data.</text>
</comment>
<dbReference type="InterPro" id="IPR012094">
    <property type="entry name" value="tRNA_Ile_lys_synt"/>
</dbReference>
<dbReference type="NCBIfam" id="TIGR02432">
    <property type="entry name" value="lysidine_TilS_N"/>
    <property type="match status" value="1"/>
</dbReference>
<evidence type="ECO:0000259" key="8">
    <source>
        <dbReference type="Pfam" id="PF01171"/>
    </source>
</evidence>
<comment type="catalytic activity">
    <reaction evidence="6 7">
        <text>cytidine(34) in tRNA(Ile2) + L-lysine + ATP = lysidine(34) in tRNA(Ile2) + AMP + diphosphate + H(+)</text>
        <dbReference type="Rhea" id="RHEA:43744"/>
        <dbReference type="Rhea" id="RHEA-COMP:10625"/>
        <dbReference type="Rhea" id="RHEA-COMP:10670"/>
        <dbReference type="ChEBI" id="CHEBI:15378"/>
        <dbReference type="ChEBI" id="CHEBI:30616"/>
        <dbReference type="ChEBI" id="CHEBI:32551"/>
        <dbReference type="ChEBI" id="CHEBI:33019"/>
        <dbReference type="ChEBI" id="CHEBI:82748"/>
        <dbReference type="ChEBI" id="CHEBI:83665"/>
        <dbReference type="ChEBI" id="CHEBI:456215"/>
        <dbReference type="EC" id="6.3.4.19"/>
    </reaction>
</comment>
<keyword evidence="2 7" id="KW-0436">Ligase</keyword>
<evidence type="ECO:0000256" key="3">
    <source>
        <dbReference type="ARBA" id="ARBA00022694"/>
    </source>
</evidence>